<proteinExistence type="predicted"/>
<dbReference type="InterPro" id="IPR015915">
    <property type="entry name" value="Kelch-typ_b-propeller"/>
</dbReference>
<dbReference type="EMBL" id="OU015567">
    <property type="protein sequence ID" value="CAG5110038.1"/>
    <property type="molecule type" value="Genomic_DNA"/>
</dbReference>
<name>A0ABN7T1S5_OIKDI</name>
<evidence type="ECO:0000313" key="2">
    <source>
        <dbReference type="Proteomes" id="UP001158576"/>
    </source>
</evidence>
<dbReference type="Gene3D" id="2.120.10.80">
    <property type="entry name" value="Kelch-type beta propeller"/>
    <property type="match status" value="1"/>
</dbReference>
<dbReference type="SUPFAM" id="SSF50965">
    <property type="entry name" value="Galactose oxidase, central domain"/>
    <property type="match status" value="1"/>
</dbReference>
<gene>
    <name evidence="1" type="ORF">OKIOD_LOCUS13254</name>
</gene>
<protein>
    <submittedName>
        <fullName evidence="1">Oidioi.mRNA.OKI2018_I69.chr2.g4489.t1.cds</fullName>
    </submittedName>
</protein>
<dbReference type="InterPro" id="IPR011043">
    <property type="entry name" value="Gal_Oxase/kelch_b-propeller"/>
</dbReference>
<keyword evidence="2" id="KW-1185">Reference proteome</keyword>
<sequence>MKLSAFLSVIQATKADDSCPDQELGDLCDANCRDTLTSCLAACSNASCQEQCYNSYSTCSFRCPCNIFCPDGCKDCDNEICPEDGCPDQDLADICENTCSEELGTCLGECSDASCQENCYISYSTCSFRCPCNIFCPDGCEGCENEICDDGTCPDEELKEICELDCYDVLQTCLEGCSSAECHETCYNDFVNCDLHCPCNIFCPNGCEGCDEALICGGDGGNGPRRIVHLGDAGGNDLVGAAFFNTDEFGEIYEKLKLQIPASGQSNTALRNAGFAVYKDEVFTFGGQVREDLRTRIMKLNGCTFTALSNQLVKPYNSYYGSIAIWDGGSWEPEGVYLCFGSWDYRKYCERFNGTSSTRIATAKDYHQHGAMCVYENQLLAIGGITATEKSVEIFNWEWNKTTDLPVAANYSPCVSVDEGVLLFTQASSGSTSRVWLFSELKWSQVGNFVKGAYGFTAAKLDNNTIMMFPGQYGKSAYRTIWDGEKIDLQKTQQILTNGELRHDNVMHPIVFEGALDCLETTF</sequence>
<reference evidence="1 2" key="1">
    <citation type="submission" date="2021-04" db="EMBL/GenBank/DDBJ databases">
        <authorList>
            <person name="Bliznina A."/>
        </authorList>
    </citation>
    <scope>NUCLEOTIDE SEQUENCE [LARGE SCALE GENOMIC DNA]</scope>
</reference>
<evidence type="ECO:0000313" key="1">
    <source>
        <dbReference type="EMBL" id="CAG5110038.1"/>
    </source>
</evidence>
<dbReference type="Proteomes" id="UP001158576">
    <property type="component" value="Chromosome 2"/>
</dbReference>
<accession>A0ABN7T1S5</accession>
<organism evidence="1 2">
    <name type="scientific">Oikopleura dioica</name>
    <name type="common">Tunicate</name>
    <dbReference type="NCBI Taxonomy" id="34765"/>
    <lineage>
        <taxon>Eukaryota</taxon>
        <taxon>Metazoa</taxon>
        <taxon>Chordata</taxon>
        <taxon>Tunicata</taxon>
        <taxon>Appendicularia</taxon>
        <taxon>Copelata</taxon>
        <taxon>Oikopleuridae</taxon>
        <taxon>Oikopleura</taxon>
    </lineage>
</organism>